<keyword evidence="19" id="KW-1185">Reference proteome</keyword>
<keyword evidence="10 15" id="KW-0798">TonB box</keyword>
<evidence type="ECO:0000256" key="1">
    <source>
        <dbReference type="ARBA" id="ARBA00004571"/>
    </source>
</evidence>
<proteinExistence type="inferred from homology"/>
<evidence type="ECO:0000256" key="2">
    <source>
        <dbReference type="ARBA" id="ARBA00009810"/>
    </source>
</evidence>
<keyword evidence="13 14" id="KW-0998">Cell outer membrane</keyword>
<dbReference type="InterPro" id="IPR012910">
    <property type="entry name" value="Plug_dom"/>
</dbReference>
<evidence type="ECO:0000313" key="18">
    <source>
        <dbReference type="EMBL" id="MBO0132079.1"/>
    </source>
</evidence>
<protein>
    <submittedName>
        <fullName evidence="18">TonB-dependent siderophore receptor</fullName>
    </submittedName>
</protein>
<comment type="caution">
    <text evidence="18">The sequence shown here is derived from an EMBL/GenBank/DDBJ whole genome shotgun (WGS) entry which is preliminary data.</text>
</comment>
<evidence type="ECO:0000256" key="8">
    <source>
        <dbReference type="ARBA" id="ARBA00023004"/>
    </source>
</evidence>
<keyword evidence="9" id="KW-0406">Ion transport</keyword>
<keyword evidence="8" id="KW-0408">Iron</keyword>
<evidence type="ECO:0000256" key="12">
    <source>
        <dbReference type="ARBA" id="ARBA00023170"/>
    </source>
</evidence>
<feature type="domain" description="TonB-dependent receptor-like beta-barrel" evidence="16">
    <location>
        <begin position="236"/>
        <end position="686"/>
    </location>
</feature>
<evidence type="ECO:0000256" key="7">
    <source>
        <dbReference type="ARBA" id="ARBA00022729"/>
    </source>
</evidence>
<dbReference type="PANTHER" id="PTHR32552:SF68">
    <property type="entry name" value="FERRICHROME OUTER MEMBRANE TRANSPORTER_PHAGE RECEPTOR"/>
    <property type="match status" value="1"/>
</dbReference>
<evidence type="ECO:0000256" key="11">
    <source>
        <dbReference type="ARBA" id="ARBA00023136"/>
    </source>
</evidence>
<keyword evidence="3 14" id="KW-0813">Transport</keyword>
<evidence type="ECO:0000256" key="4">
    <source>
        <dbReference type="ARBA" id="ARBA00022452"/>
    </source>
</evidence>
<dbReference type="InterPro" id="IPR010105">
    <property type="entry name" value="TonB_sidphr_rcpt"/>
</dbReference>
<dbReference type="InterPro" id="IPR036942">
    <property type="entry name" value="Beta-barrel_TonB_sf"/>
</dbReference>
<keyword evidence="4 14" id="KW-1134">Transmembrane beta strand</keyword>
<evidence type="ECO:0000259" key="16">
    <source>
        <dbReference type="Pfam" id="PF00593"/>
    </source>
</evidence>
<keyword evidence="5" id="KW-0410">Iron transport</keyword>
<dbReference type="PROSITE" id="PS52016">
    <property type="entry name" value="TONB_DEPENDENT_REC_3"/>
    <property type="match status" value="1"/>
</dbReference>
<evidence type="ECO:0000256" key="6">
    <source>
        <dbReference type="ARBA" id="ARBA00022692"/>
    </source>
</evidence>
<dbReference type="Proteomes" id="UP000664699">
    <property type="component" value="Unassembled WGS sequence"/>
</dbReference>
<dbReference type="InterPro" id="IPR000531">
    <property type="entry name" value="Beta-barrel_TonB"/>
</dbReference>
<comment type="similarity">
    <text evidence="2 14 15">Belongs to the TonB-dependent receptor family.</text>
</comment>
<evidence type="ECO:0000256" key="15">
    <source>
        <dbReference type="RuleBase" id="RU003357"/>
    </source>
</evidence>
<keyword evidence="6 14" id="KW-0812">Transmembrane</keyword>
<dbReference type="NCBIfam" id="TIGR01783">
    <property type="entry name" value="TonB-siderophor"/>
    <property type="match status" value="1"/>
</dbReference>
<organism evidence="18 19">
    <name type="scientific">Agrobacterium burrii</name>
    <dbReference type="NCBI Taxonomy" id="2815339"/>
    <lineage>
        <taxon>Bacteria</taxon>
        <taxon>Pseudomonadati</taxon>
        <taxon>Pseudomonadota</taxon>
        <taxon>Alphaproteobacteria</taxon>
        <taxon>Hyphomicrobiales</taxon>
        <taxon>Rhizobiaceae</taxon>
        <taxon>Rhizobium/Agrobacterium group</taxon>
        <taxon>Agrobacterium</taxon>
        <taxon>Agrobacterium tumefaciens complex</taxon>
    </lineage>
</organism>
<dbReference type="CDD" id="cd01347">
    <property type="entry name" value="ligand_gated_channel"/>
    <property type="match status" value="1"/>
</dbReference>
<evidence type="ECO:0000256" key="9">
    <source>
        <dbReference type="ARBA" id="ARBA00023065"/>
    </source>
</evidence>
<sequence>MSQDISRTARVENETASGASGATVLQTIVVSGSDSRPRGPEGGIVAKVSRSASKTDTTLLETPQAVSIVTRQQMDLQSANTVPEGLRYTPGVLSDPNGYDIRYDWLSVRGFDTYGTIWLDGLVLPGDATNYATPSVNPFALERVEVLKGPASVLYGRAIPGGLVNEVSKRPQTTPRSEISIGTSSFGGVQTSFDFTGPLGEGSDWSYRLLGQARNLHTQIDHERDRQGMLAPSLTWSPSDATSLTLYGYYQKDKPIFSPRFYPAVGTLLPNPLGQIPRDIFLGDPDTGSFERDFFALGYEFSQEINETFTIRQNLRYGKSDQDMFLVLVNPAFAYQPDGHTLNRATAISDDWVSSFNVDTQLEAKFETGVLDHTTLFGVDYLKAKSSTNFGNTGPGAVVPPLDYLNPVYGGGGFPVPSFQRSGLQSQEQTGFYVQDQIKYDRWVGTFGLRYDLSDVESRNRMTANPSVSTRDRELTGRAGLTYLFDNGLAPYVSYSTSFLPTLGTDAAGKPFDAQTADQFEVGVKYEPPGGSGLVTVSLFNLTLDNALTPDPNDVFLSVQGGKQRVRGMEIEGKYELTPEFDLLASYAYSDSEVVRSNNAVELGREVLNLPEHQGSLWLNYHPSTIEGLSLTAGVRALSSYQTDTTYLADLRIPGRALVDVGAQFDFGAVKPEFRGTTLRLNVTNLFDETYVSHCRNITGGSCNYGAGRAVTATLKYTW</sequence>
<dbReference type="EMBL" id="JAFLNA010000007">
    <property type="protein sequence ID" value="MBO0132079.1"/>
    <property type="molecule type" value="Genomic_DNA"/>
</dbReference>
<dbReference type="Gene3D" id="2.170.130.10">
    <property type="entry name" value="TonB-dependent receptor, plug domain"/>
    <property type="match status" value="1"/>
</dbReference>
<evidence type="ECO:0000256" key="14">
    <source>
        <dbReference type="PROSITE-ProRule" id="PRU01360"/>
    </source>
</evidence>
<evidence type="ECO:0000256" key="10">
    <source>
        <dbReference type="ARBA" id="ARBA00023077"/>
    </source>
</evidence>
<dbReference type="Pfam" id="PF00593">
    <property type="entry name" value="TonB_dep_Rec_b-barrel"/>
    <property type="match status" value="1"/>
</dbReference>
<dbReference type="InterPro" id="IPR037066">
    <property type="entry name" value="Plug_dom_sf"/>
</dbReference>
<gene>
    <name evidence="18" type="ORF">JZX89_15175</name>
</gene>
<dbReference type="InterPro" id="IPR039426">
    <property type="entry name" value="TonB-dep_rcpt-like"/>
</dbReference>
<evidence type="ECO:0000259" key="17">
    <source>
        <dbReference type="Pfam" id="PF07715"/>
    </source>
</evidence>
<dbReference type="Pfam" id="PF07715">
    <property type="entry name" value="Plug"/>
    <property type="match status" value="1"/>
</dbReference>
<reference evidence="18 19" key="1">
    <citation type="submission" date="2021-03" db="EMBL/GenBank/DDBJ databases">
        <title>Whole genome sequence of Agrobacterium sp. strain Rnr.</title>
        <authorList>
            <person name="Mafakheri H."/>
            <person name="Taghavi S.M."/>
            <person name="Nemanja K."/>
            <person name="Osdaghi E."/>
        </authorList>
    </citation>
    <scope>NUCLEOTIDE SEQUENCE [LARGE SCALE GENOMIC DNA]</scope>
    <source>
        <strain evidence="18 19">Rnr</strain>
    </source>
</reference>
<accession>A0ABS3EJC9</accession>
<keyword evidence="11 14" id="KW-0472">Membrane</keyword>
<keyword evidence="7" id="KW-0732">Signal</keyword>
<evidence type="ECO:0000313" key="19">
    <source>
        <dbReference type="Proteomes" id="UP000664699"/>
    </source>
</evidence>
<keyword evidence="12 18" id="KW-0675">Receptor</keyword>
<evidence type="ECO:0000256" key="13">
    <source>
        <dbReference type="ARBA" id="ARBA00023237"/>
    </source>
</evidence>
<evidence type="ECO:0000256" key="3">
    <source>
        <dbReference type="ARBA" id="ARBA00022448"/>
    </source>
</evidence>
<evidence type="ECO:0000256" key="5">
    <source>
        <dbReference type="ARBA" id="ARBA00022496"/>
    </source>
</evidence>
<dbReference type="SUPFAM" id="SSF56935">
    <property type="entry name" value="Porins"/>
    <property type="match status" value="1"/>
</dbReference>
<comment type="subcellular location">
    <subcellularLocation>
        <location evidence="1 14">Cell outer membrane</location>
        <topology evidence="1 14">Multi-pass membrane protein</topology>
    </subcellularLocation>
</comment>
<name>A0ABS3EJC9_9HYPH</name>
<dbReference type="Gene3D" id="2.40.170.20">
    <property type="entry name" value="TonB-dependent receptor, beta-barrel domain"/>
    <property type="match status" value="1"/>
</dbReference>
<dbReference type="PANTHER" id="PTHR32552">
    <property type="entry name" value="FERRICHROME IRON RECEPTOR-RELATED"/>
    <property type="match status" value="1"/>
</dbReference>
<feature type="domain" description="TonB-dependent receptor plug" evidence="17">
    <location>
        <begin position="59"/>
        <end position="162"/>
    </location>
</feature>